<dbReference type="Pfam" id="PF22936">
    <property type="entry name" value="Pol_BBD"/>
    <property type="match status" value="1"/>
</dbReference>
<dbReference type="InterPro" id="IPR054722">
    <property type="entry name" value="PolX-like_BBD"/>
</dbReference>
<accession>A0AAD4W5A5</accession>
<dbReference type="EMBL" id="JAJFAZ020000003">
    <property type="protein sequence ID" value="KAI5336207.1"/>
    <property type="molecule type" value="Genomic_DNA"/>
</dbReference>
<dbReference type="AlphaFoldDB" id="A0AAD4W5A5"/>
<dbReference type="Pfam" id="PF07727">
    <property type="entry name" value="RVT_2"/>
    <property type="match status" value="1"/>
</dbReference>
<evidence type="ECO:0000313" key="3">
    <source>
        <dbReference type="EMBL" id="KAI5336207.1"/>
    </source>
</evidence>
<proteinExistence type="predicted"/>
<comment type="caution">
    <text evidence="3">The sequence shown here is derived from an EMBL/GenBank/DDBJ whole genome shotgun (WGS) entry which is preliminary data.</text>
</comment>
<dbReference type="InterPro" id="IPR013103">
    <property type="entry name" value="RVT_2"/>
</dbReference>
<dbReference type="Proteomes" id="UP001054821">
    <property type="component" value="Chromosome 3"/>
</dbReference>
<feature type="domain" description="Retrovirus-related Pol polyprotein from transposon TNT 1-94-like beta-barrel" evidence="2">
    <location>
        <begin position="17"/>
        <end position="91"/>
    </location>
</feature>
<sequence>MCALSTALNVSHSHDFWIIDLGATDHMTNQYSKLYNFESYTKPSLVSIANGRSVPILGREKVKLISDSVEFTALYVPSFPFQLLSVGRITNSLNCRAIFSPHNVVFQDLAIKKLIGEVERHKARLVARGFTQTFGVDYKETVRILLSVAVGKLVVLIYVDDIIITGDNIDEINTLKHSLHQKFAIKDLGVLKYFIGIEMATSPKGLFLSQRKDVIDLLQEVKTIVCKPARTPLDSKLK</sequence>
<evidence type="ECO:0008006" key="5">
    <source>
        <dbReference type="Google" id="ProtNLM"/>
    </source>
</evidence>
<name>A0AAD4W5A5_PRUDU</name>
<feature type="domain" description="Reverse transcriptase Ty1/copia-type" evidence="1">
    <location>
        <begin position="151"/>
        <end position="233"/>
    </location>
</feature>
<evidence type="ECO:0000259" key="2">
    <source>
        <dbReference type="Pfam" id="PF22936"/>
    </source>
</evidence>
<reference evidence="3 4" key="1">
    <citation type="journal article" date="2022" name="G3 (Bethesda)">
        <title>Whole-genome sequence and methylome profiling of the almond [Prunus dulcis (Mill.) D.A. Webb] cultivar 'Nonpareil'.</title>
        <authorList>
            <person name="D'Amico-Willman K.M."/>
            <person name="Ouma W.Z."/>
            <person name="Meulia T."/>
            <person name="Sideli G.M."/>
            <person name="Gradziel T.M."/>
            <person name="Fresnedo-Ramirez J."/>
        </authorList>
    </citation>
    <scope>NUCLEOTIDE SEQUENCE [LARGE SCALE GENOMIC DNA]</scope>
    <source>
        <strain evidence="3">Clone GOH B32 T37-40</strain>
    </source>
</reference>
<gene>
    <name evidence="3" type="ORF">L3X38_015473</name>
</gene>
<protein>
    <recommendedName>
        <fullName evidence="5">Reverse transcriptase Ty1/copia-type domain-containing protein</fullName>
    </recommendedName>
</protein>
<keyword evidence="4" id="KW-1185">Reference proteome</keyword>
<evidence type="ECO:0000313" key="4">
    <source>
        <dbReference type="Proteomes" id="UP001054821"/>
    </source>
</evidence>
<evidence type="ECO:0000259" key="1">
    <source>
        <dbReference type="Pfam" id="PF07727"/>
    </source>
</evidence>
<organism evidence="3 4">
    <name type="scientific">Prunus dulcis</name>
    <name type="common">Almond</name>
    <name type="synonym">Amygdalus dulcis</name>
    <dbReference type="NCBI Taxonomy" id="3755"/>
    <lineage>
        <taxon>Eukaryota</taxon>
        <taxon>Viridiplantae</taxon>
        <taxon>Streptophyta</taxon>
        <taxon>Embryophyta</taxon>
        <taxon>Tracheophyta</taxon>
        <taxon>Spermatophyta</taxon>
        <taxon>Magnoliopsida</taxon>
        <taxon>eudicotyledons</taxon>
        <taxon>Gunneridae</taxon>
        <taxon>Pentapetalae</taxon>
        <taxon>rosids</taxon>
        <taxon>fabids</taxon>
        <taxon>Rosales</taxon>
        <taxon>Rosaceae</taxon>
        <taxon>Amygdaloideae</taxon>
        <taxon>Amygdaleae</taxon>
        <taxon>Prunus</taxon>
    </lineage>
</organism>